<accession>A0A917SP61</accession>
<keyword evidence="2" id="KW-1185">Reference proteome</keyword>
<dbReference type="RefSeq" id="WP_028286097.1">
    <property type="nucleotide sequence ID" value="NZ_BMLF01000001.1"/>
</dbReference>
<reference evidence="1" key="2">
    <citation type="submission" date="2020-09" db="EMBL/GenBank/DDBJ databases">
        <authorList>
            <person name="Sun Q."/>
            <person name="Zhou Y."/>
        </authorList>
    </citation>
    <scope>NUCLEOTIDE SEQUENCE</scope>
    <source>
        <strain evidence="1">CGMCC 1.6293</strain>
    </source>
</reference>
<evidence type="ECO:0000313" key="1">
    <source>
        <dbReference type="EMBL" id="GGL91835.1"/>
    </source>
</evidence>
<dbReference type="Proteomes" id="UP000649829">
    <property type="component" value="Unassembled WGS sequence"/>
</dbReference>
<dbReference type="AlphaFoldDB" id="A0A917SP61"/>
<evidence type="ECO:0000313" key="2">
    <source>
        <dbReference type="Proteomes" id="UP000649829"/>
    </source>
</evidence>
<organism evidence="1 2">
    <name type="scientific">Pseudooceanicola nanhaiensis</name>
    <dbReference type="NCBI Taxonomy" id="375761"/>
    <lineage>
        <taxon>Bacteria</taxon>
        <taxon>Pseudomonadati</taxon>
        <taxon>Pseudomonadota</taxon>
        <taxon>Alphaproteobacteria</taxon>
        <taxon>Rhodobacterales</taxon>
        <taxon>Paracoccaceae</taxon>
        <taxon>Pseudooceanicola</taxon>
    </lineage>
</organism>
<protein>
    <submittedName>
        <fullName evidence="1">Uncharacterized protein</fullName>
    </submittedName>
</protein>
<dbReference type="EMBL" id="BMLF01000001">
    <property type="protein sequence ID" value="GGL91835.1"/>
    <property type="molecule type" value="Genomic_DNA"/>
</dbReference>
<sequence length="137" mass="14974">MTRPYDGPAIRALFRQLVDDFGGVEASASFLRSTKGTISKEMAGHMQIPVEHWAALEDELEHWPITSLLHGRREGRGAQGEVEKLAARVMAENGDVANAILRLLTAGDRTGAIKELSEAIAADQRLLEHLQAEGMTE</sequence>
<name>A0A917SP61_9RHOB</name>
<comment type="caution">
    <text evidence="1">The sequence shown here is derived from an EMBL/GenBank/DDBJ whole genome shotgun (WGS) entry which is preliminary data.</text>
</comment>
<gene>
    <name evidence="1" type="ORF">GCM10011534_12430</name>
</gene>
<proteinExistence type="predicted"/>
<reference evidence="1" key="1">
    <citation type="journal article" date="2014" name="Int. J. Syst. Evol. Microbiol.">
        <title>Complete genome sequence of Corynebacterium casei LMG S-19264T (=DSM 44701T), isolated from a smear-ripened cheese.</title>
        <authorList>
            <consortium name="US DOE Joint Genome Institute (JGI-PGF)"/>
            <person name="Walter F."/>
            <person name="Albersmeier A."/>
            <person name="Kalinowski J."/>
            <person name="Ruckert C."/>
        </authorList>
    </citation>
    <scope>NUCLEOTIDE SEQUENCE</scope>
    <source>
        <strain evidence="1">CGMCC 1.6293</strain>
    </source>
</reference>